<feature type="compositionally biased region" description="Acidic residues" evidence="1">
    <location>
        <begin position="133"/>
        <end position="143"/>
    </location>
</feature>
<proteinExistence type="predicted"/>
<evidence type="ECO:0000256" key="1">
    <source>
        <dbReference type="SAM" id="MobiDB-lite"/>
    </source>
</evidence>
<sequence>MCMSIGMDLSPEPTMLIHINSSRDTDFNTCLGTVFEFFHYLKIEGSLVLVILPEARYSHGDVELLRGYLGLVYQFCLPWHARSVSEKYLKNVANKIKTKVLQQCNTLSDCDEDMSEDSDPGLFYGLAEKTEESSSEQSDDSDAETGAQLYSSHKESGEQDISEKLAGFDKETAEDDIQQRVRSNQWLSGEGAK</sequence>
<feature type="region of interest" description="Disordered" evidence="1">
    <location>
        <begin position="128"/>
        <end position="193"/>
    </location>
</feature>
<dbReference type="Gene3D" id="3.40.50.2300">
    <property type="match status" value="1"/>
</dbReference>
<organism evidence="2 3">
    <name type="scientific">Urochloa decumbens</name>
    <dbReference type="NCBI Taxonomy" id="240449"/>
    <lineage>
        <taxon>Eukaryota</taxon>
        <taxon>Viridiplantae</taxon>
        <taxon>Streptophyta</taxon>
        <taxon>Embryophyta</taxon>
        <taxon>Tracheophyta</taxon>
        <taxon>Spermatophyta</taxon>
        <taxon>Magnoliopsida</taxon>
        <taxon>Liliopsida</taxon>
        <taxon>Poales</taxon>
        <taxon>Poaceae</taxon>
        <taxon>PACMAD clade</taxon>
        <taxon>Panicoideae</taxon>
        <taxon>Panicodae</taxon>
        <taxon>Paniceae</taxon>
        <taxon>Melinidinae</taxon>
        <taxon>Urochloa</taxon>
    </lineage>
</organism>
<dbReference type="Proteomes" id="UP001497457">
    <property type="component" value="Chromosome 4rd"/>
</dbReference>
<evidence type="ECO:0000313" key="3">
    <source>
        <dbReference type="Proteomes" id="UP001497457"/>
    </source>
</evidence>
<dbReference type="AlphaFoldDB" id="A0ABC9EFI3"/>
<protein>
    <submittedName>
        <fullName evidence="2">Uncharacterized protein</fullName>
    </submittedName>
</protein>
<reference evidence="2 3" key="2">
    <citation type="submission" date="2024-10" db="EMBL/GenBank/DDBJ databases">
        <authorList>
            <person name="Ryan C."/>
        </authorList>
    </citation>
    <scope>NUCLEOTIDE SEQUENCE [LARGE SCALE GENOMIC DNA]</scope>
</reference>
<gene>
    <name evidence="2" type="ORF">URODEC1_LOCUS95604</name>
</gene>
<name>A0ABC9EFI3_9POAL</name>
<keyword evidence="3" id="KW-1185">Reference proteome</keyword>
<feature type="compositionally biased region" description="Basic and acidic residues" evidence="1">
    <location>
        <begin position="152"/>
        <end position="171"/>
    </location>
</feature>
<accession>A0ABC9EFI3</accession>
<reference evidence="3" key="1">
    <citation type="submission" date="2024-06" db="EMBL/GenBank/DDBJ databases">
        <authorList>
            <person name="Ryan C."/>
        </authorList>
    </citation>
    <scope>NUCLEOTIDE SEQUENCE [LARGE SCALE GENOMIC DNA]</scope>
</reference>
<dbReference type="EMBL" id="OZ075114">
    <property type="protein sequence ID" value="CAL5057372.1"/>
    <property type="molecule type" value="Genomic_DNA"/>
</dbReference>
<evidence type="ECO:0000313" key="2">
    <source>
        <dbReference type="EMBL" id="CAL5057372.1"/>
    </source>
</evidence>